<dbReference type="InterPro" id="IPR036388">
    <property type="entry name" value="WH-like_DNA-bd_sf"/>
</dbReference>
<dbReference type="Proteomes" id="UP000075635">
    <property type="component" value="Unassembled WGS sequence"/>
</dbReference>
<gene>
    <name evidence="2" type="ORF">BE17_48135</name>
</gene>
<dbReference type="NCBIfam" id="NF047737">
    <property type="entry name" value="antiphage_MADS1"/>
    <property type="match status" value="1"/>
</dbReference>
<dbReference type="EMBL" id="JEMB01003104">
    <property type="protein sequence ID" value="KYF75614.1"/>
    <property type="molecule type" value="Genomic_DNA"/>
</dbReference>
<dbReference type="GO" id="GO:0003677">
    <property type="term" value="F:DNA binding"/>
    <property type="evidence" value="ECO:0007669"/>
    <property type="project" value="InterPro"/>
</dbReference>
<sequence length="72" mass="8166">MDDNRWLSVDEIAEYLGVSKDTVYTWVTSKGMPGHKVGRFWKFKREDVDAWVRDGGAASSSDELGVKERKDG</sequence>
<proteinExistence type="predicted"/>
<dbReference type="InterPro" id="IPR009061">
    <property type="entry name" value="DNA-bd_dom_put_sf"/>
</dbReference>
<dbReference type="SUPFAM" id="SSF46955">
    <property type="entry name" value="Putative DNA-binding domain"/>
    <property type="match status" value="1"/>
</dbReference>
<dbReference type="InterPro" id="IPR010093">
    <property type="entry name" value="SinI_DNA-bd"/>
</dbReference>
<organism evidence="2 3">
    <name type="scientific">Sorangium cellulosum</name>
    <name type="common">Polyangium cellulosum</name>
    <dbReference type="NCBI Taxonomy" id="56"/>
    <lineage>
        <taxon>Bacteria</taxon>
        <taxon>Pseudomonadati</taxon>
        <taxon>Myxococcota</taxon>
        <taxon>Polyangia</taxon>
        <taxon>Polyangiales</taxon>
        <taxon>Polyangiaceae</taxon>
        <taxon>Sorangium</taxon>
    </lineage>
</organism>
<reference evidence="2 3" key="1">
    <citation type="submission" date="2014-02" db="EMBL/GenBank/DDBJ databases">
        <title>The small core and large imbalanced accessory genome model reveals a collaborative survival strategy of Sorangium cellulosum strains in nature.</title>
        <authorList>
            <person name="Han K."/>
            <person name="Peng R."/>
            <person name="Blom J."/>
            <person name="Li Y.-Z."/>
        </authorList>
    </citation>
    <scope>NUCLEOTIDE SEQUENCE [LARGE SCALE GENOMIC DNA]</scope>
    <source>
        <strain evidence="2 3">So0011-07</strain>
    </source>
</reference>
<dbReference type="Gene3D" id="1.10.10.10">
    <property type="entry name" value="Winged helix-like DNA-binding domain superfamily/Winged helix DNA-binding domain"/>
    <property type="match status" value="1"/>
</dbReference>
<accession>A0A150R5T4</accession>
<evidence type="ECO:0000313" key="2">
    <source>
        <dbReference type="EMBL" id="KYF75614.1"/>
    </source>
</evidence>
<dbReference type="AlphaFoldDB" id="A0A150R5T4"/>
<protein>
    <submittedName>
        <fullName evidence="2">Transcriptional regulator</fullName>
    </submittedName>
</protein>
<evidence type="ECO:0000313" key="3">
    <source>
        <dbReference type="Proteomes" id="UP000075635"/>
    </source>
</evidence>
<feature type="domain" description="Helix-turn-helix" evidence="1">
    <location>
        <begin position="6"/>
        <end position="54"/>
    </location>
</feature>
<comment type="caution">
    <text evidence="2">The sequence shown here is derived from an EMBL/GenBank/DDBJ whole genome shotgun (WGS) entry which is preliminary data.</text>
</comment>
<dbReference type="Pfam" id="PF12728">
    <property type="entry name" value="HTH_17"/>
    <property type="match status" value="1"/>
</dbReference>
<evidence type="ECO:0000259" key="1">
    <source>
        <dbReference type="Pfam" id="PF12728"/>
    </source>
</evidence>
<dbReference type="NCBIfam" id="TIGR01764">
    <property type="entry name" value="excise"/>
    <property type="match status" value="1"/>
</dbReference>
<name>A0A150R5T4_SORCE</name>
<dbReference type="InterPro" id="IPR041657">
    <property type="entry name" value="HTH_17"/>
</dbReference>